<proteinExistence type="predicted"/>
<dbReference type="InterPro" id="IPR004358">
    <property type="entry name" value="Sig_transdc_His_kin-like_C"/>
</dbReference>
<feature type="transmembrane region" description="Helical" evidence="6">
    <location>
        <begin position="186"/>
        <end position="210"/>
    </location>
</feature>
<dbReference type="Pfam" id="PF08447">
    <property type="entry name" value="PAS_3"/>
    <property type="match status" value="1"/>
</dbReference>
<accession>A0AAU7EH32</accession>
<dbReference type="InterPro" id="IPR036890">
    <property type="entry name" value="HATPase_C_sf"/>
</dbReference>
<dbReference type="InterPro" id="IPR005467">
    <property type="entry name" value="His_kinase_dom"/>
</dbReference>
<dbReference type="InterPro" id="IPR013655">
    <property type="entry name" value="PAS_fold_3"/>
</dbReference>
<dbReference type="InterPro" id="IPR003594">
    <property type="entry name" value="HATPase_dom"/>
</dbReference>
<reference evidence="9" key="1">
    <citation type="submission" date="2024-04" db="EMBL/GenBank/DDBJ databases">
        <title>Mariniflexile litorale, isolated from the shallow sediments of the Sea of Japan.</title>
        <authorList>
            <person name="Romanenko L."/>
            <person name="Isaeva M."/>
        </authorList>
    </citation>
    <scope>NUCLEOTIDE SEQUENCE [LARGE SCALE GENOMIC DNA]</scope>
    <source>
        <strain evidence="9">KMM 9835</strain>
    </source>
</reference>
<evidence type="ECO:0000313" key="10">
    <source>
        <dbReference type="Proteomes" id="UP001224325"/>
    </source>
</evidence>
<organism evidence="9 10">
    <name type="scientific">Mariniflexile litorale</name>
    <dbReference type="NCBI Taxonomy" id="3045158"/>
    <lineage>
        <taxon>Bacteria</taxon>
        <taxon>Pseudomonadati</taxon>
        <taxon>Bacteroidota</taxon>
        <taxon>Flavobacteriia</taxon>
        <taxon>Flavobacteriales</taxon>
        <taxon>Flavobacteriaceae</taxon>
        <taxon>Mariniflexile</taxon>
    </lineage>
</organism>
<dbReference type="CDD" id="cd00130">
    <property type="entry name" value="PAS"/>
    <property type="match status" value="1"/>
</dbReference>
<sequence>MDFNRIYTSSKTYIILLVIAIIMLLVTTSMTYRQIMLTQKSAEMVLHTLQVYNAIGDLTTHYTKAQSEEFREDIINDTLSTKFFEDYKLEGKAIIDTLRLLTKDNGLHAARIKPLNALLNNLYSQLVDLDIVTSQDNEEVLQGQQSNKLKINKTLFEIRSIKNRMLADEERLMHERKINYIFHKSLTPTMLLILAFFALVVFIISFVRIYNNKLKVRKSENFLKSVLATTDNIVNYYEPIYNSIDEIVDFKILYANDCNRDYLGLEPNNIIGATVLGVYPFHRSYNELEELIKSYKEDSKVVFDRQVIINEKKMWFHSLVTPLADGVLVTSSNSTPEEEAKDIELTLKKRLENQNLKLLDNRAFLTNIFKSISHVVMHFKSIRAENGEIVDFEILFVNDKINPVTGDNPSHIEKRKVSEVYPNIFKSGVYKYLIDAIENDKPEHYEFPHHKNGKVQWFYATAIKLGDGVTITTREVTDEKEKANELIKLNEELIIQNSILTGAERIAKIGNFLWYLDNGVSEISDNFYHMLGYEPKEFDLSFERYREFVHPDDLEDYDKIGAKILTELQATEYTYRITTKQGDLKYFKTNGQFINKNGKTVMIGVVQDVTQTIEAEEKLLKSNLELKNRNAELESFNRVASHDLQEPLRKIQLFALRIEDTEAENFSGKSKEYFNKVTKAVNRMQSLIENLLAYSRINISKKDFEKVDLNQVLDKIKEDLTTSIHNSETVVVSDKLPKIKGVTFQMEQLFTNLISNAIKYKNASEAPRLEIRYSKVAASELPDQSPTARRQYHKISFLDNGIGFDQQYAEKIFEVFQRLHQKTEYSGTGIGLAICKKIVENHNGYIYATGNEGVGAQFIVYLPAQQD</sequence>
<dbReference type="InterPro" id="IPR052162">
    <property type="entry name" value="Sensor_kinase/Photoreceptor"/>
</dbReference>
<dbReference type="SUPFAM" id="SSF55874">
    <property type="entry name" value="ATPase domain of HSP90 chaperone/DNA topoisomerase II/histidine kinase"/>
    <property type="match status" value="1"/>
</dbReference>
<dbReference type="EMBL" id="CP155618">
    <property type="protein sequence ID" value="XBL14603.1"/>
    <property type="molecule type" value="Genomic_DNA"/>
</dbReference>
<dbReference type="Gene3D" id="3.30.565.10">
    <property type="entry name" value="Histidine kinase-like ATPase, C-terminal domain"/>
    <property type="match status" value="1"/>
</dbReference>
<dbReference type="InterPro" id="IPR000014">
    <property type="entry name" value="PAS"/>
</dbReference>
<dbReference type="Pfam" id="PF00512">
    <property type="entry name" value="HisKA"/>
    <property type="match status" value="1"/>
</dbReference>
<dbReference type="GO" id="GO:0000155">
    <property type="term" value="F:phosphorelay sensor kinase activity"/>
    <property type="evidence" value="ECO:0007669"/>
    <property type="project" value="InterPro"/>
</dbReference>
<keyword evidence="6" id="KW-1133">Transmembrane helix</keyword>
<keyword evidence="9" id="KW-0067">ATP-binding</keyword>
<dbReference type="InterPro" id="IPR036097">
    <property type="entry name" value="HisK_dim/P_sf"/>
</dbReference>
<keyword evidence="6" id="KW-0472">Membrane</keyword>
<evidence type="ECO:0000256" key="3">
    <source>
        <dbReference type="ARBA" id="ARBA00022553"/>
    </source>
</evidence>
<dbReference type="RefSeq" id="WP_308992334.1">
    <property type="nucleotide sequence ID" value="NZ_CP155618.1"/>
</dbReference>
<dbReference type="InterPro" id="IPR035965">
    <property type="entry name" value="PAS-like_dom_sf"/>
</dbReference>
<gene>
    <name evidence="9" type="ORF">QLS71_000935</name>
</gene>
<dbReference type="PANTHER" id="PTHR43304:SF1">
    <property type="entry name" value="PAC DOMAIN-CONTAINING PROTEIN"/>
    <property type="match status" value="1"/>
</dbReference>
<dbReference type="Gene3D" id="3.30.450.20">
    <property type="entry name" value="PAS domain"/>
    <property type="match status" value="2"/>
</dbReference>
<dbReference type="Proteomes" id="UP001224325">
    <property type="component" value="Chromosome"/>
</dbReference>
<name>A0AAU7EH32_9FLAO</name>
<evidence type="ECO:0000256" key="4">
    <source>
        <dbReference type="ARBA" id="ARBA00022679"/>
    </source>
</evidence>
<keyword evidence="10" id="KW-1185">Reference proteome</keyword>
<dbReference type="NCBIfam" id="TIGR00229">
    <property type="entry name" value="sensory_box"/>
    <property type="match status" value="1"/>
</dbReference>
<keyword evidence="6" id="KW-0812">Transmembrane</keyword>
<evidence type="ECO:0000259" key="8">
    <source>
        <dbReference type="PROSITE" id="PS50113"/>
    </source>
</evidence>
<dbReference type="SUPFAM" id="SSF47384">
    <property type="entry name" value="Homodimeric domain of signal transducing histidine kinase"/>
    <property type="match status" value="1"/>
</dbReference>
<dbReference type="InterPro" id="IPR000700">
    <property type="entry name" value="PAS-assoc_C"/>
</dbReference>
<dbReference type="InterPro" id="IPR003661">
    <property type="entry name" value="HisK_dim/P_dom"/>
</dbReference>
<dbReference type="SMART" id="SM00388">
    <property type="entry name" value="HisKA"/>
    <property type="match status" value="1"/>
</dbReference>
<feature type="transmembrane region" description="Helical" evidence="6">
    <location>
        <begin position="12"/>
        <end position="32"/>
    </location>
</feature>
<feature type="domain" description="Histidine kinase" evidence="7">
    <location>
        <begin position="639"/>
        <end position="866"/>
    </location>
</feature>
<evidence type="ECO:0000256" key="6">
    <source>
        <dbReference type="SAM" id="Phobius"/>
    </source>
</evidence>
<dbReference type="SMART" id="SM00387">
    <property type="entry name" value="HATPase_c"/>
    <property type="match status" value="1"/>
</dbReference>
<evidence type="ECO:0000256" key="5">
    <source>
        <dbReference type="ARBA" id="ARBA00022777"/>
    </source>
</evidence>
<evidence type="ECO:0000259" key="7">
    <source>
        <dbReference type="PROSITE" id="PS50109"/>
    </source>
</evidence>
<feature type="domain" description="PAC" evidence="8">
    <location>
        <begin position="571"/>
        <end position="621"/>
    </location>
</feature>
<keyword evidence="5" id="KW-0418">Kinase</keyword>
<dbReference type="CDD" id="cd00082">
    <property type="entry name" value="HisKA"/>
    <property type="match status" value="1"/>
</dbReference>
<comment type="catalytic activity">
    <reaction evidence="1">
        <text>ATP + protein L-histidine = ADP + protein N-phospho-L-histidine.</text>
        <dbReference type="EC" id="2.7.13.3"/>
    </reaction>
</comment>
<dbReference type="KEGG" id="mlil:QLS71_000935"/>
<keyword evidence="3" id="KW-0597">Phosphoprotein</keyword>
<dbReference type="Pfam" id="PF02518">
    <property type="entry name" value="HATPase_c"/>
    <property type="match status" value="1"/>
</dbReference>
<evidence type="ECO:0000256" key="1">
    <source>
        <dbReference type="ARBA" id="ARBA00000085"/>
    </source>
</evidence>
<dbReference type="PROSITE" id="PS50109">
    <property type="entry name" value="HIS_KIN"/>
    <property type="match status" value="1"/>
</dbReference>
<dbReference type="AlphaFoldDB" id="A0AAU7EH32"/>
<dbReference type="SUPFAM" id="SSF55785">
    <property type="entry name" value="PYP-like sensor domain (PAS domain)"/>
    <property type="match status" value="2"/>
</dbReference>
<keyword evidence="4" id="KW-0808">Transferase</keyword>
<dbReference type="PRINTS" id="PR00344">
    <property type="entry name" value="BCTRLSENSOR"/>
</dbReference>
<dbReference type="Gene3D" id="1.10.287.130">
    <property type="match status" value="1"/>
</dbReference>
<dbReference type="GO" id="GO:0005524">
    <property type="term" value="F:ATP binding"/>
    <property type="evidence" value="ECO:0007669"/>
    <property type="project" value="UniProtKB-KW"/>
</dbReference>
<protein>
    <recommendedName>
        <fullName evidence="2">histidine kinase</fullName>
        <ecNumber evidence="2">2.7.13.3</ecNumber>
    </recommendedName>
</protein>
<dbReference type="PANTHER" id="PTHR43304">
    <property type="entry name" value="PHYTOCHROME-LIKE PROTEIN CPH1"/>
    <property type="match status" value="1"/>
</dbReference>
<evidence type="ECO:0000256" key="2">
    <source>
        <dbReference type="ARBA" id="ARBA00012438"/>
    </source>
</evidence>
<keyword evidence="9" id="KW-0547">Nucleotide-binding</keyword>
<dbReference type="EC" id="2.7.13.3" evidence="2"/>
<dbReference type="PROSITE" id="PS50113">
    <property type="entry name" value="PAC"/>
    <property type="match status" value="1"/>
</dbReference>
<evidence type="ECO:0000313" key="9">
    <source>
        <dbReference type="EMBL" id="XBL14603.1"/>
    </source>
</evidence>